<keyword evidence="4" id="KW-0456">Lyase</keyword>
<comment type="similarity">
    <text evidence="1">Belongs to the Gfa family.</text>
</comment>
<protein>
    <submittedName>
        <fullName evidence="6">Aldehyde-activating protein</fullName>
    </submittedName>
</protein>
<proteinExistence type="inferred from homology"/>
<dbReference type="EMBL" id="CP023741">
    <property type="protein sequence ID" value="ATI80615.1"/>
    <property type="molecule type" value="Genomic_DNA"/>
</dbReference>
<dbReference type="Gene3D" id="3.90.1590.10">
    <property type="entry name" value="glutathione-dependent formaldehyde- activating enzyme (gfa)"/>
    <property type="match status" value="1"/>
</dbReference>
<keyword evidence="2" id="KW-0479">Metal-binding</keyword>
<dbReference type="Proteomes" id="UP000219422">
    <property type="component" value="Chromosome"/>
</dbReference>
<feature type="domain" description="CENP-V/GFA" evidence="5">
    <location>
        <begin position="6"/>
        <end position="109"/>
    </location>
</feature>
<gene>
    <name evidence="6" type="ORF">A6768_11840</name>
</gene>
<dbReference type="Pfam" id="PF04828">
    <property type="entry name" value="GFA"/>
    <property type="match status" value="1"/>
</dbReference>
<dbReference type="GO" id="GO:0016846">
    <property type="term" value="F:carbon-sulfur lyase activity"/>
    <property type="evidence" value="ECO:0007669"/>
    <property type="project" value="InterPro"/>
</dbReference>
<evidence type="ECO:0000256" key="1">
    <source>
        <dbReference type="ARBA" id="ARBA00005495"/>
    </source>
</evidence>
<sequence length="138" mass="14652">MTGTTHTGSCLCGKVRYAFEGDPLLVAVCHCRHCQRQSGSAFSLVLAVSDAAYTQQGETRVFADKGESGQAVLRHFCENCGSPIVSIAEAIPGLTLIKGGSLDNPGRWTPSLEAFCESSLPWIPAVASERHARSNIGE</sequence>
<dbReference type="InterPro" id="IPR011057">
    <property type="entry name" value="Mss4-like_sf"/>
</dbReference>
<evidence type="ECO:0000313" key="6">
    <source>
        <dbReference type="EMBL" id="ATI80615.1"/>
    </source>
</evidence>
<evidence type="ECO:0000256" key="4">
    <source>
        <dbReference type="ARBA" id="ARBA00023239"/>
    </source>
</evidence>
<dbReference type="PANTHER" id="PTHR33337">
    <property type="entry name" value="GFA DOMAIN-CONTAINING PROTEIN"/>
    <property type="match status" value="1"/>
</dbReference>
<keyword evidence="3" id="KW-0862">Zinc</keyword>
<accession>A0A291N080</accession>
<dbReference type="GO" id="GO:0046872">
    <property type="term" value="F:metal ion binding"/>
    <property type="evidence" value="ECO:0007669"/>
    <property type="project" value="UniProtKB-KW"/>
</dbReference>
<dbReference type="GeneID" id="57777524"/>
<evidence type="ECO:0000256" key="3">
    <source>
        <dbReference type="ARBA" id="ARBA00022833"/>
    </source>
</evidence>
<organism evidence="6 7">
    <name type="scientific">Sphingobium yanoikuyae</name>
    <name type="common">Sphingomonas yanoikuyae</name>
    <dbReference type="NCBI Taxonomy" id="13690"/>
    <lineage>
        <taxon>Bacteria</taxon>
        <taxon>Pseudomonadati</taxon>
        <taxon>Pseudomonadota</taxon>
        <taxon>Alphaproteobacteria</taxon>
        <taxon>Sphingomonadales</taxon>
        <taxon>Sphingomonadaceae</taxon>
        <taxon>Sphingobium</taxon>
    </lineage>
</organism>
<dbReference type="PROSITE" id="PS51891">
    <property type="entry name" value="CENP_V_GFA"/>
    <property type="match status" value="1"/>
</dbReference>
<dbReference type="PANTHER" id="PTHR33337:SF40">
    <property type="entry name" value="CENP-V_GFA DOMAIN-CONTAINING PROTEIN-RELATED"/>
    <property type="match status" value="1"/>
</dbReference>
<dbReference type="KEGG" id="sya:A6768_11840"/>
<evidence type="ECO:0000313" key="7">
    <source>
        <dbReference type="Proteomes" id="UP000219422"/>
    </source>
</evidence>
<dbReference type="RefSeq" id="WP_097383740.1">
    <property type="nucleotide sequence ID" value="NZ_CP023741.1"/>
</dbReference>
<dbReference type="SUPFAM" id="SSF51316">
    <property type="entry name" value="Mss4-like"/>
    <property type="match status" value="1"/>
</dbReference>
<name>A0A291N080_SPHYA</name>
<dbReference type="InterPro" id="IPR006913">
    <property type="entry name" value="CENP-V/GFA"/>
</dbReference>
<evidence type="ECO:0000256" key="2">
    <source>
        <dbReference type="ARBA" id="ARBA00022723"/>
    </source>
</evidence>
<dbReference type="AlphaFoldDB" id="A0A291N080"/>
<evidence type="ECO:0000259" key="5">
    <source>
        <dbReference type="PROSITE" id="PS51891"/>
    </source>
</evidence>
<reference evidence="6 7" key="1">
    <citation type="submission" date="2017-10" db="EMBL/GenBank/DDBJ databases">
        <title>Sphingobium yanoikuyae S72.</title>
        <authorList>
            <person name="Sanchez E."/>
            <person name="Bustos P."/>
            <person name="Mendoza P."/>
            <person name="Guo X."/>
            <person name="Mendoza A."/>
        </authorList>
    </citation>
    <scope>NUCLEOTIDE SEQUENCE [LARGE SCALE GENOMIC DNA]</scope>
    <source>
        <strain evidence="6 7">S72</strain>
    </source>
</reference>